<dbReference type="PANTHER" id="PTHR30472:SF25">
    <property type="entry name" value="ABC TRANSPORTER PERMEASE PROTEIN MJ0876-RELATED"/>
    <property type="match status" value="1"/>
</dbReference>
<comment type="similarity">
    <text evidence="2">Belongs to the binding-protein-dependent transport system permease family. FecCD subfamily.</text>
</comment>
<feature type="transmembrane region" description="Helical" evidence="8">
    <location>
        <begin position="272"/>
        <end position="291"/>
    </location>
</feature>
<feature type="transmembrane region" description="Helical" evidence="8">
    <location>
        <begin position="232"/>
        <end position="260"/>
    </location>
</feature>
<reference evidence="9" key="1">
    <citation type="submission" date="2018-06" db="EMBL/GenBank/DDBJ databases">
        <authorList>
            <person name="Zhirakovskaya E."/>
        </authorList>
    </citation>
    <scope>NUCLEOTIDE SEQUENCE</scope>
</reference>
<feature type="transmembrane region" description="Helical" evidence="8">
    <location>
        <begin position="12"/>
        <end position="32"/>
    </location>
</feature>
<dbReference type="InterPro" id="IPR037294">
    <property type="entry name" value="ABC_BtuC-like"/>
</dbReference>
<dbReference type="Pfam" id="PF01032">
    <property type="entry name" value="FecCD"/>
    <property type="match status" value="1"/>
</dbReference>
<feature type="transmembrane region" description="Helical" evidence="8">
    <location>
        <begin position="137"/>
        <end position="163"/>
    </location>
</feature>
<gene>
    <name evidence="9" type="ORF">MNBD_GAMMA12-1842</name>
</gene>
<dbReference type="FunFam" id="1.10.3470.10:FF:000001">
    <property type="entry name" value="Vitamin B12 ABC transporter permease BtuC"/>
    <property type="match status" value="1"/>
</dbReference>
<evidence type="ECO:0000256" key="7">
    <source>
        <dbReference type="ARBA" id="ARBA00023136"/>
    </source>
</evidence>
<keyword evidence="6 8" id="KW-1133">Transmembrane helix</keyword>
<evidence type="ECO:0000256" key="3">
    <source>
        <dbReference type="ARBA" id="ARBA00022448"/>
    </source>
</evidence>
<sequence length="329" mass="34405">MNTNPLKLKILLLLILVVMSFVSIFIGDLNSFSFSLPADAKIRDIVFYEIRLPRLLLAILSGATLGLVGAVLQGLLRNPLAEPGIIGVSGGAAFGAVVIIYFNIAAANSLLLPLGGITGAIVSMLLLYVLAGRGGHLYKVILAGIAINALAAALTALALNLAPSPFALSEILFWLMGSVSNRSMLHVWVLLPFVITGTLLLFSCARGLDALTLGEKGAASLGINMTRLRTKVIIGSGIAIGACVSVTGSIGFIGLIVPHILRPYVHYKPGALLFPSAVAGAILLVVADTLVRVIPSSVELKLGVVTALLGVPFFIYLVLSKKHQSALDR</sequence>
<dbReference type="InterPro" id="IPR000522">
    <property type="entry name" value="ABC_transptr_permease_BtuC"/>
</dbReference>
<accession>A0A3B0Y5X2</accession>
<feature type="transmembrane region" description="Helical" evidence="8">
    <location>
        <begin position="84"/>
        <end position="104"/>
    </location>
</feature>
<keyword evidence="5 8" id="KW-0812">Transmembrane</keyword>
<keyword evidence="7 8" id="KW-0472">Membrane</keyword>
<feature type="transmembrane region" description="Helical" evidence="8">
    <location>
        <begin position="52"/>
        <end position="72"/>
    </location>
</feature>
<evidence type="ECO:0000256" key="5">
    <source>
        <dbReference type="ARBA" id="ARBA00022692"/>
    </source>
</evidence>
<evidence type="ECO:0000256" key="2">
    <source>
        <dbReference type="ARBA" id="ARBA00007935"/>
    </source>
</evidence>
<dbReference type="GO" id="GO:0022857">
    <property type="term" value="F:transmembrane transporter activity"/>
    <property type="evidence" value="ECO:0007669"/>
    <property type="project" value="InterPro"/>
</dbReference>
<name>A0A3B0Y5X2_9ZZZZ</name>
<proteinExistence type="inferred from homology"/>
<dbReference type="GO" id="GO:0005886">
    <property type="term" value="C:plasma membrane"/>
    <property type="evidence" value="ECO:0007669"/>
    <property type="project" value="UniProtKB-SubCell"/>
</dbReference>
<organism evidence="9">
    <name type="scientific">hydrothermal vent metagenome</name>
    <dbReference type="NCBI Taxonomy" id="652676"/>
    <lineage>
        <taxon>unclassified sequences</taxon>
        <taxon>metagenomes</taxon>
        <taxon>ecological metagenomes</taxon>
    </lineage>
</organism>
<keyword evidence="4" id="KW-1003">Cell membrane</keyword>
<dbReference type="CDD" id="cd06550">
    <property type="entry name" value="TM_ABC_iron-siderophores_like"/>
    <property type="match status" value="1"/>
</dbReference>
<feature type="transmembrane region" description="Helical" evidence="8">
    <location>
        <begin position="298"/>
        <end position="319"/>
    </location>
</feature>
<protein>
    <submittedName>
        <fullName evidence="9">Vitamin B12 ABC transporter, permease protein BtuC</fullName>
    </submittedName>
</protein>
<evidence type="ECO:0000256" key="8">
    <source>
        <dbReference type="SAM" id="Phobius"/>
    </source>
</evidence>
<dbReference type="SUPFAM" id="SSF81345">
    <property type="entry name" value="ABC transporter involved in vitamin B12 uptake, BtuC"/>
    <property type="match status" value="1"/>
</dbReference>
<feature type="transmembrane region" description="Helical" evidence="8">
    <location>
        <begin position="110"/>
        <end position="130"/>
    </location>
</feature>
<dbReference type="PANTHER" id="PTHR30472">
    <property type="entry name" value="FERRIC ENTEROBACTIN TRANSPORT SYSTEM PERMEASE PROTEIN"/>
    <property type="match status" value="1"/>
</dbReference>
<evidence type="ECO:0000313" key="9">
    <source>
        <dbReference type="EMBL" id="VAW76178.1"/>
    </source>
</evidence>
<dbReference type="Gene3D" id="1.10.3470.10">
    <property type="entry name" value="ABC transporter involved in vitamin B12 uptake, BtuC"/>
    <property type="match status" value="1"/>
</dbReference>
<comment type="subcellular location">
    <subcellularLocation>
        <location evidence="1">Cell membrane</location>
        <topology evidence="1">Multi-pass membrane protein</topology>
    </subcellularLocation>
</comment>
<keyword evidence="3" id="KW-0813">Transport</keyword>
<evidence type="ECO:0000256" key="6">
    <source>
        <dbReference type="ARBA" id="ARBA00022989"/>
    </source>
</evidence>
<dbReference type="AlphaFoldDB" id="A0A3B0Y5X2"/>
<feature type="transmembrane region" description="Helical" evidence="8">
    <location>
        <begin position="183"/>
        <end position="202"/>
    </location>
</feature>
<evidence type="ECO:0000256" key="1">
    <source>
        <dbReference type="ARBA" id="ARBA00004651"/>
    </source>
</evidence>
<evidence type="ECO:0000256" key="4">
    <source>
        <dbReference type="ARBA" id="ARBA00022475"/>
    </source>
</evidence>
<dbReference type="EMBL" id="UOFL01000101">
    <property type="protein sequence ID" value="VAW76178.1"/>
    <property type="molecule type" value="Genomic_DNA"/>
</dbReference>